<feature type="region of interest" description="Disordered" evidence="1">
    <location>
        <begin position="496"/>
        <end position="570"/>
    </location>
</feature>
<keyword evidence="2" id="KW-0472">Membrane</keyword>
<protein>
    <recommendedName>
        <fullName evidence="5">SEA domain-containing protein</fullName>
    </recommendedName>
</protein>
<evidence type="ECO:0008006" key="5">
    <source>
        <dbReference type="Google" id="ProtNLM"/>
    </source>
</evidence>
<keyword evidence="2" id="KW-0812">Transmembrane</keyword>
<feature type="compositionally biased region" description="Low complexity" evidence="1">
    <location>
        <begin position="127"/>
        <end position="142"/>
    </location>
</feature>
<comment type="caution">
    <text evidence="3">The sequence shown here is derived from an EMBL/GenBank/DDBJ whole genome shotgun (WGS) entry which is preliminary data.</text>
</comment>
<keyword evidence="4" id="KW-1185">Reference proteome</keyword>
<evidence type="ECO:0000256" key="2">
    <source>
        <dbReference type="SAM" id="Phobius"/>
    </source>
</evidence>
<dbReference type="AlphaFoldDB" id="A0ABD3PL52"/>
<keyword evidence="2" id="KW-1133">Transmembrane helix</keyword>
<reference evidence="3 4" key="1">
    <citation type="submission" date="2024-10" db="EMBL/GenBank/DDBJ databases">
        <title>Updated reference genomes for cyclostephanoid diatoms.</title>
        <authorList>
            <person name="Roberts W.R."/>
            <person name="Alverson A.J."/>
        </authorList>
    </citation>
    <scope>NUCLEOTIDE SEQUENCE [LARGE SCALE GENOMIC DNA]</scope>
    <source>
        <strain evidence="3 4">AJA010-31</strain>
    </source>
</reference>
<name>A0ABD3PL52_9STRA</name>
<sequence>MKSFYTCSSVNSPSTLLKTGATAHPIWYTYQLDTPLLDGSSDNIAVQEAIGRVQRVLLKSVATRSGLTDCVVVTSQLRDGSSWRKTEEIGGDDEERRRRRLIPKERGSTSIVGLSLLPGDEVDGDATCTSSDTSASNSFWSSEQEERTTSGTVKDESNSSPSSSELFVNDDTLIDVRIDGKIGVRASPLIETRSNTEESNTDSNSNDLAFNFISTQSESLSRNSYTRSHDPLVPVQDLMTTRISKKCTVVQGYMTLYTYDSDSYENLEARTVDAIKEDMEDDTFVKQNFLNDVVLGVRFVGSNITDVEVAKDSVNSSPGYVSSIIGAPANATTGSGTLDMFTFPVMILIALGAILLVLIALFVGTSKTANRKRKRQDQSFYGDQSSSSLREIRSKDIFDYSRDEYDASTATPSQMGREVKIEYFFNNFLEDVGTTLSRTFSGFSDRAHTHGITGDESVLETYEATIRGDGGVRIQNVTSWVDEDYEDCYSVSSVYDDHEVLPPPPPISPSRRRTLPSPGRMMFTSMKNDEVETETDGLSARDSLRAPTTPSRTKTPRRYPNPSSVLASRSPKHLMQKFSKNHCDGDVTLRDDAFLQDFNPFDESDGVEVSLRPFV</sequence>
<accession>A0ABD3PL52</accession>
<gene>
    <name evidence="3" type="ORF">ACHAWO_008153</name>
</gene>
<proteinExistence type="predicted"/>
<feature type="region of interest" description="Disordered" evidence="1">
    <location>
        <begin position="82"/>
        <end position="166"/>
    </location>
</feature>
<organism evidence="3 4">
    <name type="scientific">Cyclotella atomus</name>
    <dbReference type="NCBI Taxonomy" id="382360"/>
    <lineage>
        <taxon>Eukaryota</taxon>
        <taxon>Sar</taxon>
        <taxon>Stramenopiles</taxon>
        <taxon>Ochrophyta</taxon>
        <taxon>Bacillariophyta</taxon>
        <taxon>Coscinodiscophyceae</taxon>
        <taxon>Thalassiosirophycidae</taxon>
        <taxon>Stephanodiscales</taxon>
        <taxon>Stephanodiscaceae</taxon>
        <taxon>Cyclotella</taxon>
    </lineage>
</organism>
<feature type="compositionally biased region" description="Basic and acidic residues" evidence="1">
    <location>
        <begin position="144"/>
        <end position="157"/>
    </location>
</feature>
<evidence type="ECO:0000256" key="1">
    <source>
        <dbReference type="SAM" id="MobiDB-lite"/>
    </source>
</evidence>
<feature type="transmembrane region" description="Helical" evidence="2">
    <location>
        <begin position="341"/>
        <end position="365"/>
    </location>
</feature>
<evidence type="ECO:0000313" key="3">
    <source>
        <dbReference type="EMBL" id="KAL3788828.1"/>
    </source>
</evidence>
<dbReference type="Proteomes" id="UP001530400">
    <property type="component" value="Unassembled WGS sequence"/>
</dbReference>
<evidence type="ECO:0000313" key="4">
    <source>
        <dbReference type="Proteomes" id="UP001530400"/>
    </source>
</evidence>
<dbReference type="EMBL" id="JALLPJ020000548">
    <property type="protein sequence ID" value="KAL3788828.1"/>
    <property type="molecule type" value="Genomic_DNA"/>
</dbReference>